<name>A0A0E9NPM6_SAICN</name>
<protein>
    <submittedName>
        <fullName evidence="2">Uncharacterized protein</fullName>
    </submittedName>
</protein>
<reference evidence="2 3" key="1">
    <citation type="journal article" date="2011" name="J. Gen. Appl. Microbiol.">
        <title>Draft genome sequencing of the enigmatic yeast Saitoella complicata.</title>
        <authorList>
            <person name="Nishida H."/>
            <person name="Hamamoto M."/>
            <person name="Sugiyama J."/>
        </authorList>
    </citation>
    <scope>NUCLEOTIDE SEQUENCE [LARGE SCALE GENOMIC DNA]</scope>
    <source>
        <strain evidence="2 3">NRRL Y-17804</strain>
    </source>
</reference>
<reference evidence="2 3" key="3">
    <citation type="journal article" date="2015" name="Genome Announc.">
        <title>Draft Genome Sequence of the Archiascomycetous Yeast Saitoella complicata.</title>
        <authorList>
            <person name="Yamauchi K."/>
            <person name="Kondo S."/>
            <person name="Hamamoto M."/>
            <person name="Takahashi Y."/>
            <person name="Ogura Y."/>
            <person name="Hayashi T."/>
            <person name="Nishida H."/>
        </authorList>
    </citation>
    <scope>NUCLEOTIDE SEQUENCE [LARGE SCALE GENOMIC DNA]</scope>
    <source>
        <strain evidence="2 3">NRRL Y-17804</strain>
    </source>
</reference>
<dbReference type="Proteomes" id="UP000033140">
    <property type="component" value="Unassembled WGS sequence"/>
</dbReference>
<evidence type="ECO:0000256" key="1">
    <source>
        <dbReference type="SAM" id="MobiDB-lite"/>
    </source>
</evidence>
<feature type="region of interest" description="Disordered" evidence="1">
    <location>
        <begin position="179"/>
        <end position="218"/>
    </location>
</feature>
<feature type="compositionally biased region" description="Polar residues" evidence="1">
    <location>
        <begin position="196"/>
        <end position="206"/>
    </location>
</feature>
<evidence type="ECO:0000313" key="2">
    <source>
        <dbReference type="EMBL" id="GAO51794.1"/>
    </source>
</evidence>
<accession>A0A0E9NPM6</accession>
<proteinExistence type="predicted"/>
<dbReference type="AlphaFoldDB" id="A0A0E9NPM6"/>
<sequence>MLNVVIIYRQNLTALTAAGKAVANNNEVSKQVTPFAMGNVFAKSLIYRPFVRERRRQPRSMGSRAAVVLILDLHLTVPGPPRLFQPSAKWITRGRQLGFNFQNVTLCVVLDIWRRRRFPFTFGGGSRMAMARPRTGVGISVGSRVLRWNEKLSMECLCLVRYTSPEPTLTTPRIERIHGQPELSPSNNSHIHEFSNRTPKMNPHTTSHAHHTQDDPIRVLDKGDQGFGAYHEWVGVLSEWEWGARERHVRRLGPWPDRRVIGGAAGWFASAVLCVIYGGDVESEPLRQRLLPEYVCTVHPATPDPPPIYGHLLHLHHIPLTTSNNIPSTSASCLELTKVIVAAAASSWHKLSRERAVLGCSAVQGPMTGAG</sequence>
<keyword evidence="3" id="KW-1185">Reference proteome</keyword>
<organism evidence="2 3">
    <name type="scientific">Saitoella complicata (strain BCRC 22490 / CBS 7301 / JCM 7358 / NBRC 10748 / NRRL Y-17804)</name>
    <dbReference type="NCBI Taxonomy" id="698492"/>
    <lineage>
        <taxon>Eukaryota</taxon>
        <taxon>Fungi</taxon>
        <taxon>Dikarya</taxon>
        <taxon>Ascomycota</taxon>
        <taxon>Taphrinomycotina</taxon>
        <taxon>Taphrinomycotina incertae sedis</taxon>
        <taxon>Saitoella</taxon>
    </lineage>
</organism>
<dbReference type="EMBL" id="BACD03000053">
    <property type="protein sequence ID" value="GAO51794.1"/>
    <property type="molecule type" value="Genomic_DNA"/>
</dbReference>
<evidence type="ECO:0000313" key="3">
    <source>
        <dbReference type="Proteomes" id="UP000033140"/>
    </source>
</evidence>
<gene>
    <name evidence="2" type="ORF">G7K_5885-t1</name>
</gene>
<comment type="caution">
    <text evidence="2">The sequence shown here is derived from an EMBL/GenBank/DDBJ whole genome shotgun (WGS) entry which is preliminary data.</text>
</comment>
<reference evidence="2 3" key="2">
    <citation type="journal article" date="2014" name="J. Gen. Appl. Microbiol.">
        <title>The early diverging ascomycetous budding yeast Saitoella complicata has three histone deacetylases belonging to the Clr6, Hos2, and Rpd3 lineages.</title>
        <authorList>
            <person name="Nishida H."/>
            <person name="Matsumoto T."/>
            <person name="Kondo S."/>
            <person name="Hamamoto M."/>
            <person name="Yoshikawa H."/>
        </authorList>
    </citation>
    <scope>NUCLEOTIDE SEQUENCE [LARGE SCALE GENOMIC DNA]</scope>
    <source>
        <strain evidence="2 3">NRRL Y-17804</strain>
    </source>
</reference>